<evidence type="ECO:0000313" key="2">
    <source>
        <dbReference type="Proteomes" id="UP000248329"/>
    </source>
</evidence>
<name>A0AC61L2T8_9EURY</name>
<accession>A0AC61L2T8</accession>
<comment type="caution">
    <text evidence="1">The sequence shown here is derived from an EMBL/GenBank/DDBJ whole genome shotgun (WGS) entry which is preliminary data.</text>
</comment>
<organism evidence="1 2">
    <name type="scientific">Candidatus Methanogaster sp</name>
    <dbReference type="NCBI Taxonomy" id="3386292"/>
    <lineage>
        <taxon>Archaea</taxon>
        <taxon>Methanobacteriati</taxon>
        <taxon>Methanobacteriota</taxon>
        <taxon>Stenosarchaea group</taxon>
        <taxon>Methanomicrobia</taxon>
        <taxon>Methanosarcinales</taxon>
        <taxon>ANME-2 cluster</taxon>
        <taxon>Candidatus Methanogasteraceae</taxon>
        <taxon>Candidatus Methanogaster</taxon>
    </lineage>
</organism>
<evidence type="ECO:0000313" key="1">
    <source>
        <dbReference type="EMBL" id="PXF60598.1"/>
    </source>
</evidence>
<sequence>MNTKKTAITIVLAIMAVAMITTVAMATNCFEPCGTKIEQCTNDAPTKDAVYALVIPGVTGATSANAAVPAMAFAFADGNGNGVFELGECAYVDTNAAVGPAWVEQGDIRLCGHCGNDPNTPVLVCDPLEMGNALVYPNNFGVQNIVGYYDINANGYYDIADPLYLDVSAVTVAPGAPSGISVVSVGDIRLSASAYGAAYSFVNASDLDTLFGGFQLFDPAPAVPGAQTPLVNDFNDFLGFVDTACDNEWDVKGADKLYLQQIVIGEPANAPLPLVQNTLYAFEGFVTIGDFRLYMPLNEPCWPDCGTKVEQCNGDAVYPLLIPGVDVPLTGVANPLMRLRWVDATPGGPFDPAFDDVYIETNPLSANPNRVEVGDVRLTSVCGCDPNTLVGQCSLCDVNAQYAPLVVADQLILGYVDANGNNRYDLDDPLYLDTSTLGVGAVGAGVVSINDIRLTARYSYDNYSIVAGGDDDLLGDRTLRDIATVGHPQIPSVDPINSYLGFVDSGCDGEWDPLGADKLYLQQVVFTLVGAPGAPAMNQLDRFASIGDFRLYMPIDEQCWPDCGTKVVECDVDAVYGLLLGAGHLPAPVPGGVINGAVPAMNIVRTSRGCYYVNVYNHPAGAPVGPGAVRLCDCCDTESNTVVKDCDDDANDPIILIPQTIVGYVDVNSNGLYDLGDPLYLDTGRTGVFDTNAVSDGDVRLTPRDVQGHHYKAYSIVDAADWDAGHGSGVGDILYSPKRGGAVLANTVPNVNWYLGFIDSNCDGMWDVNGEDELYLQQMVPAPAWIAFNEPQFNLFSTIGDDRLYMPPSTTPVCPQLEGDVNNDGNIDGADALLIARHIVGLTTLTGNDYDAADVNDDGNIDGADALLIARYIVGLITTFPGGVCIP</sequence>
<dbReference type="Proteomes" id="UP000248329">
    <property type="component" value="Unassembled WGS sequence"/>
</dbReference>
<reference evidence="1" key="1">
    <citation type="submission" date="2018-01" db="EMBL/GenBank/DDBJ databases">
        <authorList>
            <person name="Krukenberg V."/>
        </authorList>
    </citation>
    <scope>NUCLEOTIDE SEQUENCE</scope>
    <source>
        <strain evidence="1">E20ANME2</strain>
    </source>
</reference>
<gene>
    <name evidence="1" type="ORF">C4B59_08750</name>
</gene>
<dbReference type="EMBL" id="PQXF01000014">
    <property type="protein sequence ID" value="PXF60598.1"/>
    <property type="molecule type" value="Genomic_DNA"/>
</dbReference>
<protein>
    <submittedName>
        <fullName evidence="1">Uncharacterized protein</fullName>
    </submittedName>
</protein>
<proteinExistence type="predicted"/>